<evidence type="ECO:0000313" key="2">
    <source>
        <dbReference type="Proteomes" id="UP001565474"/>
    </source>
</evidence>
<accession>A0ABV4GD28</accession>
<reference evidence="1 2" key="1">
    <citation type="submission" date="2024-07" db="EMBL/GenBank/DDBJ databases">
        <title>Genomic Encyclopedia of Type Strains, Phase V (KMG-V): Genome sequencing to study the core and pangenomes of soil and plant-associated prokaryotes.</title>
        <authorList>
            <person name="Whitman W."/>
        </authorList>
    </citation>
    <scope>NUCLEOTIDE SEQUENCE [LARGE SCALE GENOMIC DNA]</scope>
    <source>
        <strain evidence="1 2">USDA 222</strain>
    </source>
</reference>
<evidence type="ECO:0000313" key="1">
    <source>
        <dbReference type="EMBL" id="MEY9469815.1"/>
    </source>
</evidence>
<dbReference type="Proteomes" id="UP001565474">
    <property type="component" value="Unassembled WGS sequence"/>
</dbReference>
<dbReference type="EMBL" id="JBGBZN010000002">
    <property type="protein sequence ID" value="MEY9469815.1"/>
    <property type="molecule type" value="Genomic_DNA"/>
</dbReference>
<protein>
    <submittedName>
        <fullName evidence="1">Uncharacterized protein</fullName>
    </submittedName>
</protein>
<gene>
    <name evidence="1" type="ORF">ABH992_002214</name>
</gene>
<sequence>MIDALRVAKTAHFYSLKRPLSNASVDELFRRVRAGHPSASQNVFFHRRSQVGASFWSAICFFYDRTPSFLSEDADIRERICGFILLVEHRDHVAFFKSKLEVPAGFSTRYLGKISSEKIDLVVARKDSIFEKIRLRNMSISKHVMRSKSFEADDLSNVVGPAGVNRYVPQGYTVRSDTGNYSTTPSTGRIGQRSDRVGHLALVEYAATVIDNIVGANGTPARFIGSFARAIDLASVQGNLRPTSFAIDVASLVDAVLERREVRFVRKVIRIGSALSPTDVLRGRDEDDRAL</sequence>
<comment type="caution">
    <text evidence="1">The sequence shown here is derived from an EMBL/GenBank/DDBJ whole genome shotgun (WGS) entry which is preliminary data.</text>
</comment>
<proteinExistence type="predicted"/>
<dbReference type="RefSeq" id="WP_050991716.1">
    <property type="nucleotide sequence ID" value="NZ_JBGBYD010000002.1"/>
</dbReference>
<keyword evidence="2" id="KW-1185">Reference proteome</keyword>
<organism evidence="1 2">
    <name type="scientific">Bradyrhizobium yuanmingense</name>
    <dbReference type="NCBI Taxonomy" id="108015"/>
    <lineage>
        <taxon>Bacteria</taxon>
        <taxon>Pseudomonadati</taxon>
        <taxon>Pseudomonadota</taxon>
        <taxon>Alphaproteobacteria</taxon>
        <taxon>Hyphomicrobiales</taxon>
        <taxon>Nitrobacteraceae</taxon>
        <taxon>Bradyrhizobium</taxon>
    </lineage>
</organism>
<name>A0ABV4GD28_9BRAD</name>